<reference evidence="7 8" key="1">
    <citation type="submission" date="2016-07" db="EMBL/GenBank/DDBJ databases">
        <title>Pervasive Adenine N6-methylation of Active Genes in Fungi.</title>
        <authorList>
            <consortium name="DOE Joint Genome Institute"/>
            <person name="Mondo S.J."/>
            <person name="Dannebaum R.O."/>
            <person name="Kuo R.C."/>
            <person name="Labutti K."/>
            <person name="Haridas S."/>
            <person name="Kuo A."/>
            <person name="Salamov A."/>
            <person name="Ahrendt S.R."/>
            <person name="Lipzen A."/>
            <person name="Sullivan W."/>
            <person name="Andreopoulos W.B."/>
            <person name="Clum A."/>
            <person name="Lindquist E."/>
            <person name="Daum C."/>
            <person name="Ramamoorthy G.K."/>
            <person name="Gryganskyi A."/>
            <person name="Culley D."/>
            <person name="Magnuson J.K."/>
            <person name="James T.Y."/>
            <person name="O'Malley M.A."/>
            <person name="Stajich J.E."/>
            <person name="Spatafora J.W."/>
            <person name="Visel A."/>
            <person name="Grigoriev I.V."/>
        </authorList>
    </citation>
    <scope>NUCLEOTIDE SEQUENCE [LARGE SCALE GENOMIC DNA]</scope>
    <source>
        <strain evidence="7 8">12-1054</strain>
    </source>
</reference>
<proteinExistence type="inferred from homology"/>
<sequence>MANPRQRHKQRSSRKTNTRRTADKLKKVNIQSNAIISQHWDKTKTLRQNYAKLGLVTNPNVNPAAGGTEKLYPVAKKEEPMDANGLKKGEALIQRDAQGNVTGIVYGDPQEEAVIHMTAQEREDEHERQKVIAALEQRAHEQKEQVRVSSDGERAWLAKIQQKYGDDYEKAARDRRVNPMQQTAVEIRKRAARLTVKRG</sequence>
<name>A0A1Y2EZ33_PROLT</name>
<evidence type="ECO:0000256" key="3">
    <source>
        <dbReference type="ARBA" id="ARBA00008479"/>
    </source>
</evidence>
<dbReference type="InterPro" id="IPR019002">
    <property type="entry name" value="Ribosome_biogenesis_Nop16"/>
</dbReference>
<evidence type="ECO:0000256" key="5">
    <source>
        <dbReference type="ARBA" id="ARBA00023242"/>
    </source>
</evidence>
<protein>
    <recommendedName>
        <fullName evidence="4">Nucleolar protein 16</fullName>
    </recommendedName>
</protein>
<comment type="caution">
    <text evidence="7">The sequence shown here is derived from an EMBL/GenBank/DDBJ whole genome shotgun (WGS) entry which is preliminary data.</text>
</comment>
<dbReference type="PANTHER" id="PTHR13243:SF1">
    <property type="entry name" value="NUCLEOLAR PROTEIN 16"/>
    <property type="match status" value="1"/>
</dbReference>
<evidence type="ECO:0000256" key="2">
    <source>
        <dbReference type="ARBA" id="ARBA00004604"/>
    </source>
</evidence>
<dbReference type="OrthoDB" id="285729at2759"/>
<feature type="region of interest" description="Disordered" evidence="6">
    <location>
        <begin position="1"/>
        <end position="26"/>
    </location>
</feature>
<dbReference type="GO" id="GO:0042273">
    <property type="term" value="P:ribosomal large subunit biogenesis"/>
    <property type="evidence" value="ECO:0007669"/>
    <property type="project" value="TreeGrafter"/>
</dbReference>
<comment type="function">
    <text evidence="1">Involved in the biogenesis of the 60S ribosomal subunit.</text>
</comment>
<gene>
    <name evidence="7" type="ORF">BCR37DRAFT_406209</name>
</gene>
<dbReference type="GO" id="GO:0005730">
    <property type="term" value="C:nucleolus"/>
    <property type="evidence" value="ECO:0007669"/>
    <property type="project" value="UniProtKB-SubCell"/>
</dbReference>
<evidence type="ECO:0000256" key="4">
    <source>
        <dbReference type="ARBA" id="ARBA00015522"/>
    </source>
</evidence>
<evidence type="ECO:0000313" key="8">
    <source>
        <dbReference type="Proteomes" id="UP000193685"/>
    </source>
</evidence>
<keyword evidence="8" id="KW-1185">Reference proteome</keyword>
<dbReference type="PANTHER" id="PTHR13243">
    <property type="entry name" value="HSPC111 PROTEIN-RELATED"/>
    <property type="match status" value="1"/>
</dbReference>
<feature type="compositionally biased region" description="Basic residues" evidence="6">
    <location>
        <begin position="1"/>
        <end position="18"/>
    </location>
</feature>
<dbReference type="GeneID" id="63788703"/>
<dbReference type="EMBL" id="MCFI01000023">
    <property type="protein sequence ID" value="ORY76376.1"/>
    <property type="molecule type" value="Genomic_DNA"/>
</dbReference>
<comment type="subcellular location">
    <subcellularLocation>
        <location evidence="2">Nucleus</location>
        <location evidence="2">Nucleolus</location>
    </subcellularLocation>
</comment>
<dbReference type="STRING" id="56484.A0A1Y2EZ33"/>
<evidence type="ECO:0000256" key="6">
    <source>
        <dbReference type="SAM" id="MobiDB-lite"/>
    </source>
</evidence>
<evidence type="ECO:0000313" key="7">
    <source>
        <dbReference type="EMBL" id="ORY76376.1"/>
    </source>
</evidence>
<comment type="similarity">
    <text evidence="3">Belongs to the NOP16 family.</text>
</comment>
<accession>A0A1Y2EZ33</accession>
<dbReference type="Proteomes" id="UP000193685">
    <property type="component" value="Unassembled WGS sequence"/>
</dbReference>
<dbReference type="Pfam" id="PF09420">
    <property type="entry name" value="Nop16"/>
    <property type="match status" value="1"/>
</dbReference>
<dbReference type="OMA" id="MQQTEAD"/>
<evidence type="ECO:0000256" key="1">
    <source>
        <dbReference type="ARBA" id="ARBA00002889"/>
    </source>
</evidence>
<dbReference type="AlphaFoldDB" id="A0A1Y2EZ33"/>
<keyword evidence="5" id="KW-0539">Nucleus</keyword>
<organism evidence="7 8">
    <name type="scientific">Protomyces lactucae-debilis</name>
    <dbReference type="NCBI Taxonomy" id="2754530"/>
    <lineage>
        <taxon>Eukaryota</taxon>
        <taxon>Fungi</taxon>
        <taxon>Dikarya</taxon>
        <taxon>Ascomycota</taxon>
        <taxon>Taphrinomycotina</taxon>
        <taxon>Taphrinomycetes</taxon>
        <taxon>Taphrinales</taxon>
        <taxon>Protomycetaceae</taxon>
        <taxon>Protomyces</taxon>
    </lineage>
</organism>
<dbReference type="RefSeq" id="XP_040722639.1">
    <property type="nucleotide sequence ID" value="XM_040872104.1"/>
</dbReference>